<gene>
    <name evidence="3" type="ORF">SAMN05421630_104378</name>
</gene>
<dbReference type="AlphaFoldDB" id="A0A1G6QDP3"/>
<sequence length="105" mass="11437">MWNTRRLLPVLAFVAGALVGCSGQAGTEHLVMKEELQDRVADAVEDDGDERPDDVDCPNDLSAEEGEQTRCILTRQATNYGVDVEVTSAEGERVSLSVRVDESPM</sequence>
<organism evidence="3 4">
    <name type="scientific">Prauserella marina</name>
    <dbReference type="NCBI Taxonomy" id="530584"/>
    <lineage>
        <taxon>Bacteria</taxon>
        <taxon>Bacillati</taxon>
        <taxon>Actinomycetota</taxon>
        <taxon>Actinomycetes</taxon>
        <taxon>Pseudonocardiales</taxon>
        <taxon>Pseudonocardiaceae</taxon>
        <taxon>Prauserella</taxon>
    </lineage>
</organism>
<evidence type="ECO:0000313" key="4">
    <source>
        <dbReference type="Proteomes" id="UP000199494"/>
    </source>
</evidence>
<evidence type="ECO:0000256" key="1">
    <source>
        <dbReference type="SAM" id="MobiDB-lite"/>
    </source>
</evidence>
<name>A0A1G6QDP3_9PSEU</name>
<accession>A0A1G6QDP3</accession>
<feature type="signal peptide" evidence="2">
    <location>
        <begin position="1"/>
        <end position="25"/>
    </location>
</feature>
<evidence type="ECO:0000256" key="2">
    <source>
        <dbReference type="SAM" id="SignalP"/>
    </source>
</evidence>
<dbReference type="OrthoDB" id="3568721at2"/>
<dbReference type="PROSITE" id="PS51257">
    <property type="entry name" value="PROKAR_LIPOPROTEIN"/>
    <property type="match status" value="1"/>
</dbReference>
<feature type="chain" id="PRO_5043321437" evidence="2">
    <location>
        <begin position="26"/>
        <end position="105"/>
    </location>
</feature>
<protein>
    <submittedName>
        <fullName evidence="3">Uncharacterized protein</fullName>
    </submittedName>
</protein>
<keyword evidence="2" id="KW-0732">Signal</keyword>
<dbReference type="RefSeq" id="WP_091803472.1">
    <property type="nucleotide sequence ID" value="NZ_CP016353.1"/>
</dbReference>
<dbReference type="InterPro" id="IPR025637">
    <property type="entry name" value="DUF4333"/>
</dbReference>
<dbReference type="Proteomes" id="UP000199494">
    <property type="component" value="Unassembled WGS sequence"/>
</dbReference>
<feature type="compositionally biased region" description="Acidic residues" evidence="1">
    <location>
        <begin position="43"/>
        <end position="63"/>
    </location>
</feature>
<proteinExistence type="predicted"/>
<keyword evidence="4" id="KW-1185">Reference proteome</keyword>
<evidence type="ECO:0000313" key="3">
    <source>
        <dbReference type="EMBL" id="SDC90600.1"/>
    </source>
</evidence>
<reference evidence="3 4" key="1">
    <citation type="submission" date="2016-10" db="EMBL/GenBank/DDBJ databases">
        <authorList>
            <person name="de Groot N.N."/>
        </authorList>
    </citation>
    <scope>NUCLEOTIDE SEQUENCE [LARGE SCALE GENOMIC DNA]</scope>
    <source>
        <strain evidence="3 4">CGMCC 4.5506</strain>
    </source>
</reference>
<feature type="region of interest" description="Disordered" evidence="1">
    <location>
        <begin position="42"/>
        <end position="63"/>
    </location>
</feature>
<dbReference type="EMBL" id="FMZE01000004">
    <property type="protein sequence ID" value="SDC90600.1"/>
    <property type="molecule type" value="Genomic_DNA"/>
</dbReference>
<dbReference type="Pfam" id="PF14230">
    <property type="entry name" value="DUF4333"/>
    <property type="match status" value="1"/>
</dbReference>